<evidence type="ECO:0000256" key="3">
    <source>
        <dbReference type="SAM" id="MobiDB-lite"/>
    </source>
</evidence>
<dbReference type="Pfam" id="PF13202">
    <property type="entry name" value="EF-hand_5"/>
    <property type="match status" value="5"/>
</dbReference>
<feature type="domain" description="EF-hand" evidence="5">
    <location>
        <begin position="77"/>
        <end position="112"/>
    </location>
</feature>
<dbReference type="InterPro" id="IPR018247">
    <property type="entry name" value="EF_Hand_1_Ca_BS"/>
</dbReference>
<protein>
    <submittedName>
        <fullName evidence="6">Calcium sensor EFh</fullName>
    </submittedName>
</protein>
<feature type="compositionally biased region" description="Basic and acidic residues" evidence="3">
    <location>
        <begin position="104"/>
        <end position="130"/>
    </location>
</feature>
<dbReference type="SMART" id="SM00054">
    <property type="entry name" value="EFh"/>
    <property type="match status" value="4"/>
</dbReference>
<dbReference type="SUPFAM" id="SSF47473">
    <property type="entry name" value="EF-hand"/>
    <property type="match status" value="1"/>
</dbReference>
<dbReference type="STRING" id="1300350.Z948_2768"/>
<dbReference type="PANTHER" id="PTHR10827:SF98">
    <property type="entry name" value="45 KDA CALCIUM-BINDING PROTEIN"/>
    <property type="match status" value="1"/>
</dbReference>
<dbReference type="Proteomes" id="UP000027734">
    <property type="component" value="Unassembled WGS sequence"/>
</dbReference>
<evidence type="ECO:0000313" key="6">
    <source>
        <dbReference type="EMBL" id="KEJ89240.1"/>
    </source>
</evidence>
<feature type="chain" id="PRO_5001689640" evidence="4">
    <location>
        <begin position="23"/>
        <end position="181"/>
    </location>
</feature>
<organism evidence="6 7">
    <name type="scientific">Sulfitobacter donghicola DSW-25 = KCTC 12864 = JCM 14565</name>
    <dbReference type="NCBI Taxonomy" id="1300350"/>
    <lineage>
        <taxon>Bacteria</taxon>
        <taxon>Pseudomonadati</taxon>
        <taxon>Pseudomonadota</taxon>
        <taxon>Alphaproteobacteria</taxon>
        <taxon>Rhodobacterales</taxon>
        <taxon>Roseobacteraceae</taxon>
        <taxon>Sulfitobacter</taxon>
    </lineage>
</organism>
<feature type="domain" description="EF-hand" evidence="5">
    <location>
        <begin position="142"/>
        <end position="177"/>
    </location>
</feature>
<feature type="compositionally biased region" description="Basic and acidic residues" evidence="3">
    <location>
        <begin position="141"/>
        <end position="158"/>
    </location>
</feature>
<proteinExistence type="predicted"/>
<dbReference type="Gene3D" id="1.10.238.10">
    <property type="entry name" value="EF-hand"/>
    <property type="match status" value="3"/>
</dbReference>
<dbReference type="PROSITE" id="PS00018">
    <property type="entry name" value="EF_HAND_1"/>
    <property type="match status" value="2"/>
</dbReference>
<keyword evidence="4" id="KW-0732">Signal</keyword>
<dbReference type="InterPro" id="IPR002048">
    <property type="entry name" value="EF_hand_dom"/>
</dbReference>
<dbReference type="eggNOG" id="COG5126">
    <property type="taxonomic scope" value="Bacteria"/>
</dbReference>
<keyword evidence="1" id="KW-0479">Metal-binding</keyword>
<feature type="region of interest" description="Disordered" evidence="3">
    <location>
        <begin position="89"/>
        <end position="181"/>
    </location>
</feature>
<evidence type="ECO:0000256" key="4">
    <source>
        <dbReference type="SAM" id="SignalP"/>
    </source>
</evidence>
<accession>A0A073II48</accession>
<comment type="caution">
    <text evidence="6">The sequence shown here is derived from an EMBL/GenBank/DDBJ whole genome shotgun (WGS) entry which is preliminary data.</text>
</comment>
<gene>
    <name evidence="6" type="ORF">DSW25_09420</name>
</gene>
<evidence type="ECO:0000259" key="5">
    <source>
        <dbReference type="PROSITE" id="PS50222"/>
    </source>
</evidence>
<dbReference type="OrthoDB" id="5470953at2"/>
<dbReference type="EMBL" id="JAMC01000003">
    <property type="protein sequence ID" value="KEJ89240.1"/>
    <property type="molecule type" value="Genomic_DNA"/>
</dbReference>
<sequence length="181" mass="19421">MFKETMTALAIVAGLVATTAQARDGGEGMQARFAQIDANGDGEISAEELQAQVAARFAAADANKDGALTADEMMAAREGKHKERLLKRFDKNGDGALSGEELDEMSKGKGGKKGDKKGGRAAKHFERMDADNSGDLTLEEMQSHRDPAKMFEKLDADKSGGLSEEEFAKARGHGKHKKNHN</sequence>
<evidence type="ECO:0000256" key="2">
    <source>
        <dbReference type="ARBA" id="ARBA00022737"/>
    </source>
</evidence>
<evidence type="ECO:0000313" key="7">
    <source>
        <dbReference type="Proteomes" id="UP000027734"/>
    </source>
</evidence>
<reference evidence="6 7" key="1">
    <citation type="submission" date="2014-01" db="EMBL/GenBank/DDBJ databases">
        <title>Sulfitobacter donghicola JCM 14565 Genome Sequencing.</title>
        <authorList>
            <person name="Lai Q."/>
            <person name="Hong Z."/>
        </authorList>
    </citation>
    <scope>NUCLEOTIDE SEQUENCE [LARGE SCALE GENOMIC DNA]</scope>
    <source>
        <strain evidence="6 7">JCM 14565</strain>
    </source>
</reference>
<feature type="compositionally biased region" description="Basic residues" evidence="3">
    <location>
        <begin position="170"/>
        <end position="181"/>
    </location>
</feature>
<keyword evidence="7" id="KW-1185">Reference proteome</keyword>
<dbReference type="InterPro" id="IPR011992">
    <property type="entry name" value="EF-hand-dom_pair"/>
</dbReference>
<keyword evidence="2" id="KW-0677">Repeat</keyword>
<feature type="domain" description="EF-hand" evidence="5">
    <location>
        <begin position="24"/>
        <end position="59"/>
    </location>
</feature>
<name>A0A073II48_9RHOB</name>
<evidence type="ECO:0000256" key="1">
    <source>
        <dbReference type="ARBA" id="ARBA00022723"/>
    </source>
</evidence>
<feature type="signal peptide" evidence="4">
    <location>
        <begin position="1"/>
        <end position="22"/>
    </location>
</feature>
<dbReference type="AlphaFoldDB" id="A0A073II48"/>
<dbReference type="PANTHER" id="PTHR10827">
    <property type="entry name" value="RETICULOCALBIN"/>
    <property type="match status" value="1"/>
</dbReference>
<dbReference type="PROSITE" id="PS50222">
    <property type="entry name" value="EF_HAND_2"/>
    <property type="match status" value="3"/>
</dbReference>
<dbReference type="RefSeq" id="WP_025060081.1">
    <property type="nucleotide sequence ID" value="NZ_JAMC01000003.1"/>
</dbReference>
<dbReference type="GO" id="GO:0005509">
    <property type="term" value="F:calcium ion binding"/>
    <property type="evidence" value="ECO:0007669"/>
    <property type="project" value="InterPro"/>
</dbReference>